<keyword evidence="2" id="KW-1185">Reference proteome</keyword>
<evidence type="ECO:0000313" key="1">
    <source>
        <dbReference type="EMBL" id="KHE41970.1"/>
    </source>
</evidence>
<protein>
    <recommendedName>
        <fullName evidence="3">DUF4595 domain-containing protein</fullName>
    </recommendedName>
</protein>
<accession>A0ABR4YI77</accession>
<comment type="caution">
    <text evidence="1">The sequence shown here is derived from an EMBL/GenBank/DDBJ whole genome shotgun (WGS) entry which is preliminary data.</text>
</comment>
<organism evidence="1 2">
    <name type="scientific">Alistipes inops</name>
    <dbReference type="NCBI Taxonomy" id="1501391"/>
    <lineage>
        <taxon>Bacteria</taxon>
        <taxon>Pseudomonadati</taxon>
        <taxon>Bacteroidota</taxon>
        <taxon>Bacteroidia</taxon>
        <taxon>Bacteroidales</taxon>
        <taxon>Rikenellaceae</taxon>
        <taxon>Alistipes</taxon>
    </lineage>
</organism>
<dbReference type="EMBL" id="JRGF01000007">
    <property type="protein sequence ID" value="KHE41970.1"/>
    <property type="molecule type" value="Genomic_DNA"/>
</dbReference>
<reference evidence="1 2" key="1">
    <citation type="submission" date="2014-09" db="EMBL/GenBank/DDBJ databases">
        <title>Alistipes sp. 627, sp. nov., a novel member of the family Rikenellaceae isolated from human faeces.</title>
        <authorList>
            <person name="Shkoporov A.N."/>
            <person name="Chaplin A.V."/>
            <person name="Motuzova O.V."/>
            <person name="Kafarskaia L.I."/>
            <person name="Khokhlova E.V."/>
            <person name="Efimov B.A."/>
        </authorList>
    </citation>
    <scope>NUCLEOTIDE SEQUENCE [LARGE SCALE GENOMIC DNA]</scope>
    <source>
        <strain evidence="1 2">627</strain>
    </source>
</reference>
<evidence type="ECO:0000313" key="2">
    <source>
        <dbReference type="Proteomes" id="UP000030889"/>
    </source>
</evidence>
<proteinExistence type="predicted"/>
<dbReference type="Proteomes" id="UP000030889">
    <property type="component" value="Unassembled WGS sequence"/>
</dbReference>
<name>A0ABR4YI77_9BACT</name>
<evidence type="ECO:0008006" key="3">
    <source>
        <dbReference type="Google" id="ProtNLM"/>
    </source>
</evidence>
<sequence length="270" mass="29533">MCAVACGVLLAAVSCKGKTVDGTGGTEWQEGIHYVKSVKSVCELFGAVSESKAVFRYDDAWRLSRIDVTDEDGSYAVGYAWEETKLTVTTDYGDGESFRGTLLDGSGRITELTITGGEEAVRWKYTYENGAVVEYRSNLVTRVGGIVWDAGNIVSADLLYAFEDPDDDEGEGDVWTELLTCTYSPHANTYSIDMNALTCSYFNPLSTVVPRFEGVSCAGLLSSFRCAESSYGETEAAEISYETDTAGRIVRMTVNYGYGSSDRYAFTYYD</sequence>
<gene>
    <name evidence="1" type="ORF">LG35_06940</name>
</gene>